<gene>
    <name evidence="2" type="ORF">GEV33_002381</name>
</gene>
<keyword evidence="3" id="KW-1185">Reference proteome</keyword>
<dbReference type="AlphaFoldDB" id="A0A8J6HTB2"/>
<feature type="compositionally biased region" description="Basic and acidic residues" evidence="1">
    <location>
        <begin position="207"/>
        <end position="237"/>
    </location>
</feature>
<accession>A0A8J6HTB2</accession>
<dbReference type="Proteomes" id="UP000719412">
    <property type="component" value="Unassembled WGS sequence"/>
</dbReference>
<evidence type="ECO:0000256" key="1">
    <source>
        <dbReference type="SAM" id="MobiDB-lite"/>
    </source>
</evidence>
<organism evidence="2 3">
    <name type="scientific">Tenebrio molitor</name>
    <name type="common">Yellow mealworm beetle</name>
    <dbReference type="NCBI Taxonomy" id="7067"/>
    <lineage>
        <taxon>Eukaryota</taxon>
        <taxon>Metazoa</taxon>
        <taxon>Ecdysozoa</taxon>
        <taxon>Arthropoda</taxon>
        <taxon>Hexapoda</taxon>
        <taxon>Insecta</taxon>
        <taxon>Pterygota</taxon>
        <taxon>Neoptera</taxon>
        <taxon>Endopterygota</taxon>
        <taxon>Coleoptera</taxon>
        <taxon>Polyphaga</taxon>
        <taxon>Cucujiformia</taxon>
        <taxon>Tenebrionidae</taxon>
        <taxon>Tenebrio</taxon>
    </lineage>
</organism>
<sequence>MRNLRKYVSKKKLEVNVEKTKMTVFNERKRKSEKSHWKWEESKIERLSEFKYLGYTFNERATAKAHVRQVARKANKVVGCVWGIGERKWGDEFRRRMTMFESMEEMERVQEKYLRWVLGVDRETGGYKVRAECKRSRLRVKVGKRAAKFEDRMGAREECGYSLSAVEKRKRTRMRGIERSTTGETDTYASEEVERMRAEGILTSAELSERDKDTDKQERRERIRESRYNREECEREK</sequence>
<comment type="caution">
    <text evidence="2">The sequence shown here is derived from an EMBL/GenBank/DDBJ whole genome shotgun (WGS) entry which is preliminary data.</text>
</comment>
<protein>
    <submittedName>
        <fullName evidence="2">Uncharacterized protein</fullName>
    </submittedName>
</protein>
<evidence type="ECO:0000313" key="2">
    <source>
        <dbReference type="EMBL" id="KAH0820409.1"/>
    </source>
</evidence>
<feature type="region of interest" description="Disordered" evidence="1">
    <location>
        <begin position="174"/>
        <end position="237"/>
    </location>
</feature>
<reference evidence="2" key="2">
    <citation type="submission" date="2021-08" db="EMBL/GenBank/DDBJ databases">
        <authorList>
            <person name="Eriksson T."/>
        </authorList>
    </citation>
    <scope>NUCLEOTIDE SEQUENCE</scope>
    <source>
        <strain evidence="2">Stoneville</strain>
        <tissue evidence="2">Whole head</tissue>
    </source>
</reference>
<name>A0A8J6HTB2_TENMO</name>
<dbReference type="EMBL" id="JABDTM020011976">
    <property type="protein sequence ID" value="KAH0820409.1"/>
    <property type="molecule type" value="Genomic_DNA"/>
</dbReference>
<reference evidence="2" key="1">
    <citation type="journal article" date="2020" name="J Insects Food Feed">
        <title>The yellow mealworm (Tenebrio molitor) genome: a resource for the emerging insects as food and feed industry.</title>
        <authorList>
            <person name="Eriksson T."/>
            <person name="Andere A."/>
            <person name="Kelstrup H."/>
            <person name="Emery V."/>
            <person name="Picard C."/>
        </authorList>
    </citation>
    <scope>NUCLEOTIDE SEQUENCE</scope>
    <source>
        <strain evidence="2">Stoneville</strain>
        <tissue evidence="2">Whole head</tissue>
    </source>
</reference>
<proteinExistence type="predicted"/>
<feature type="compositionally biased region" description="Polar residues" evidence="1">
    <location>
        <begin position="179"/>
        <end position="188"/>
    </location>
</feature>
<evidence type="ECO:0000313" key="3">
    <source>
        <dbReference type="Proteomes" id="UP000719412"/>
    </source>
</evidence>